<dbReference type="InterPro" id="IPR036056">
    <property type="entry name" value="Fibrinogen-like_C"/>
</dbReference>
<dbReference type="GO" id="GO:0005615">
    <property type="term" value="C:extracellular space"/>
    <property type="evidence" value="ECO:0007669"/>
    <property type="project" value="TreeGrafter"/>
</dbReference>
<sequence>MPKRKHPVETSEAEDCLALYQAGHTCSGVYTLHPAGGANTDVVCDMETMGGGWTNRFDGSENFNRNWADYKNGFGLAVGEYWIGNRMTPNSATDNLNGREFSTSEGSNSCAQNHKGGWWYNGCYDAYLNGLFGSSDWVQPWYPLLTTGKSIQKTAMMIRRG</sequence>
<accession>K1PQB6</accession>
<dbReference type="InterPro" id="IPR020837">
    <property type="entry name" value="Fibrinogen_CS"/>
</dbReference>
<dbReference type="InterPro" id="IPR050373">
    <property type="entry name" value="Fibrinogen_C-term_domain"/>
</dbReference>
<organism evidence="1">
    <name type="scientific">Magallana gigas</name>
    <name type="common">Pacific oyster</name>
    <name type="synonym">Crassostrea gigas</name>
    <dbReference type="NCBI Taxonomy" id="29159"/>
    <lineage>
        <taxon>Eukaryota</taxon>
        <taxon>Metazoa</taxon>
        <taxon>Spiralia</taxon>
        <taxon>Lophotrochozoa</taxon>
        <taxon>Mollusca</taxon>
        <taxon>Bivalvia</taxon>
        <taxon>Autobranchia</taxon>
        <taxon>Pteriomorphia</taxon>
        <taxon>Ostreida</taxon>
        <taxon>Ostreoidea</taxon>
        <taxon>Ostreidae</taxon>
        <taxon>Magallana</taxon>
    </lineage>
</organism>
<name>K1PQB6_MAGGI</name>
<dbReference type="PROSITE" id="PS51406">
    <property type="entry name" value="FIBRINOGEN_C_2"/>
    <property type="match status" value="1"/>
</dbReference>
<dbReference type="SUPFAM" id="SSF56496">
    <property type="entry name" value="Fibrinogen C-terminal domain-like"/>
    <property type="match status" value="1"/>
</dbReference>
<dbReference type="EMBL" id="JH817337">
    <property type="protein sequence ID" value="EKC23868.1"/>
    <property type="molecule type" value="Genomic_DNA"/>
</dbReference>
<dbReference type="InterPro" id="IPR002181">
    <property type="entry name" value="Fibrinogen_a/b/g_C_dom"/>
</dbReference>
<dbReference type="InterPro" id="IPR014716">
    <property type="entry name" value="Fibrinogen_a/b/g_C_1"/>
</dbReference>
<dbReference type="AlphaFoldDB" id="K1PQB6"/>
<dbReference type="InParanoid" id="K1PQB6"/>
<dbReference type="NCBIfam" id="NF040941">
    <property type="entry name" value="GGGWT_bact"/>
    <property type="match status" value="1"/>
</dbReference>
<dbReference type="Gene3D" id="3.90.215.10">
    <property type="entry name" value="Gamma Fibrinogen, chain A, domain 1"/>
    <property type="match status" value="2"/>
</dbReference>
<dbReference type="PROSITE" id="PS00514">
    <property type="entry name" value="FIBRINOGEN_C_1"/>
    <property type="match status" value="1"/>
</dbReference>
<proteinExistence type="predicted"/>
<reference evidence="1" key="1">
    <citation type="journal article" date="2012" name="Nature">
        <title>The oyster genome reveals stress adaptation and complexity of shell formation.</title>
        <authorList>
            <person name="Zhang G."/>
            <person name="Fang X."/>
            <person name="Guo X."/>
            <person name="Li L."/>
            <person name="Luo R."/>
            <person name="Xu F."/>
            <person name="Yang P."/>
            <person name="Zhang L."/>
            <person name="Wang X."/>
            <person name="Qi H."/>
            <person name="Xiong Z."/>
            <person name="Que H."/>
            <person name="Xie Y."/>
            <person name="Holland P.W."/>
            <person name="Paps J."/>
            <person name="Zhu Y."/>
            <person name="Wu F."/>
            <person name="Chen Y."/>
            <person name="Wang J."/>
            <person name="Peng C."/>
            <person name="Meng J."/>
            <person name="Yang L."/>
            <person name="Liu J."/>
            <person name="Wen B."/>
            <person name="Zhang N."/>
            <person name="Huang Z."/>
            <person name="Zhu Q."/>
            <person name="Feng Y."/>
            <person name="Mount A."/>
            <person name="Hedgecock D."/>
            <person name="Xu Z."/>
            <person name="Liu Y."/>
            <person name="Domazet-Loso T."/>
            <person name="Du Y."/>
            <person name="Sun X."/>
            <person name="Zhang S."/>
            <person name="Liu B."/>
            <person name="Cheng P."/>
            <person name="Jiang X."/>
            <person name="Li J."/>
            <person name="Fan D."/>
            <person name="Wang W."/>
            <person name="Fu W."/>
            <person name="Wang T."/>
            <person name="Wang B."/>
            <person name="Zhang J."/>
            <person name="Peng Z."/>
            <person name="Li Y."/>
            <person name="Li N."/>
            <person name="Wang J."/>
            <person name="Chen M."/>
            <person name="He Y."/>
            <person name="Tan F."/>
            <person name="Song X."/>
            <person name="Zheng Q."/>
            <person name="Huang R."/>
            <person name="Yang H."/>
            <person name="Du X."/>
            <person name="Chen L."/>
            <person name="Yang M."/>
            <person name="Gaffney P.M."/>
            <person name="Wang S."/>
            <person name="Luo L."/>
            <person name="She Z."/>
            <person name="Ming Y."/>
            <person name="Huang W."/>
            <person name="Zhang S."/>
            <person name="Huang B."/>
            <person name="Zhang Y."/>
            <person name="Qu T."/>
            <person name="Ni P."/>
            <person name="Miao G."/>
            <person name="Wang J."/>
            <person name="Wang Q."/>
            <person name="Steinberg C.E."/>
            <person name="Wang H."/>
            <person name="Li N."/>
            <person name="Qian L."/>
            <person name="Zhang G."/>
            <person name="Li Y."/>
            <person name="Yang H."/>
            <person name="Liu X."/>
            <person name="Wang J."/>
            <person name="Yin Y."/>
            <person name="Wang J."/>
        </authorList>
    </citation>
    <scope>NUCLEOTIDE SEQUENCE [LARGE SCALE GENOMIC DNA]</scope>
    <source>
        <strain evidence="1">05x7-T-G4-1.051#20</strain>
    </source>
</reference>
<dbReference type="Pfam" id="PF00147">
    <property type="entry name" value="Fibrinogen_C"/>
    <property type="match status" value="2"/>
</dbReference>
<dbReference type="HOGENOM" id="CLU_1645363_0_0_1"/>
<evidence type="ECO:0000313" key="1">
    <source>
        <dbReference type="EMBL" id="EKC23868.1"/>
    </source>
</evidence>
<gene>
    <name evidence="1" type="ORF">CGI_10004409</name>
</gene>
<dbReference type="PANTHER" id="PTHR19143">
    <property type="entry name" value="FIBRINOGEN/TENASCIN/ANGIOPOEITIN"/>
    <property type="match status" value="1"/>
</dbReference>
<dbReference type="SMART" id="SM00186">
    <property type="entry name" value="FBG"/>
    <property type="match status" value="1"/>
</dbReference>
<protein>
    <submittedName>
        <fullName evidence="1">Angiopoietin-2</fullName>
    </submittedName>
</protein>